<reference evidence="1 2" key="1">
    <citation type="journal article" date="2013" name="Stand. Genomic Sci.">
        <title>Genomic Encyclopedia of Type Strains, Phase I: The one thousand microbial genomes (KMG-I) project.</title>
        <authorList>
            <person name="Kyrpides N.C."/>
            <person name="Woyke T."/>
            <person name="Eisen J.A."/>
            <person name="Garrity G."/>
            <person name="Lilburn T.G."/>
            <person name="Beck B.J."/>
            <person name="Whitman W.B."/>
            <person name="Hugenholtz P."/>
            <person name="Klenk H.P."/>
        </authorList>
    </citation>
    <scope>NUCLEOTIDE SEQUENCE [LARGE SCALE GENOMIC DNA]</scope>
    <source>
        <strain evidence="1 2">DSM 13484</strain>
    </source>
</reference>
<name>A0A562T2D3_CHIJA</name>
<sequence length="79" mass="9218">MVSLKQEMMNRKKEQNGIRTKQFVFALRENPWHGQENPEVTFPLMEMAATMQQKQKKTAPKFLASLKAIIRRVAEGRKS</sequence>
<evidence type="ECO:0000313" key="2">
    <source>
        <dbReference type="Proteomes" id="UP000316778"/>
    </source>
</evidence>
<protein>
    <submittedName>
        <fullName evidence="1">Uncharacterized protein</fullName>
    </submittedName>
</protein>
<dbReference type="Proteomes" id="UP000316778">
    <property type="component" value="Unassembled WGS sequence"/>
</dbReference>
<gene>
    <name evidence="1" type="ORF">LX66_1896</name>
</gene>
<dbReference type="AlphaFoldDB" id="A0A562T2D3"/>
<organism evidence="1 2">
    <name type="scientific">Chitinophaga japonensis</name>
    <name type="common">Flexibacter japonensis</name>
    <dbReference type="NCBI Taxonomy" id="104662"/>
    <lineage>
        <taxon>Bacteria</taxon>
        <taxon>Pseudomonadati</taxon>
        <taxon>Bacteroidota</taxon>
        <taxon>Chitinophagia</taxon>
        <taxon>Chitinophagales</taxon>
        <taxon>Chitinophagaceae</taxon>
        <taxon>Chitinophaga</taxon>
    </lineage>
</organism>
<dbReference type="EMBL" id="VLLG01000003">
    <property type="protein sequence ID" value="TWI87825.1"/>
    <property type="molecule type" value="Genomic_DNA"/>
</dbReference>
<accession>A0A562T2D3</accession>
<proteinExistence type="predicted"/>
<comment type="caution">
    <text evidence="1">The sequence shown here is derived from an EMBL/GenBank/DDBJ whole genome shotgun (WGS) entry which is preliminary data.</text>
</comment>
<keyword evidence="2" id="KW-1185">Reference proteome</keyword>
<evidence type="ECO:0000313" key="1">
    <source>
        <dbReference type="EMBL" id="TWI87825.1"/>
    </source>
</evidence>